<gene>
    <name evidence="6" type="primary">ompA</name>
    <name evidence="6" type="ordered locus">CHU_0595</name>
</gene>
<dbReference type="InterPro" id="IPR006664">
    <property type="entry name" value="OMP_bac"/>
</dbReference>
<evidence type="ECO:0000313" key="6">
    <source>
        <dbReference type="EMBL" id="ABG57882.1"/>
    </source>
</evidence>
<protein>
    <submittedName>
        <fullName evidence="6">Outer membrane protein A</fullName>
    </submittedName>
</protein>
<dbReference type="OrthoDB" id="1488841at2"/>
<reference evidence="6 7" key="1">
    <citation type="journal article" date="2007" name="Appl. Environ. Microbiol.">
        <title>Genome sequence of the cellulolytic gliding bacterium Cytophaga hutchinsonii.</title>
        <authorList>
            <person name="Xie G."/>
            <person name="Bruce D.C."/>
            <person name="Challacombe J.F."/>
            <person name="Chertkov O."/>
            <person name="Detter J.C."/>
            <person name="Gilna P."/>
            <person name="Han C.S."/>
            <person name="Lucas S."/>
            <person name="Misra M."/>
            <person name="Myers G.L."/>
            <person name="Richardson P."/>
            <person name="Tapia R."/>
            <person name="Thayer N."/>
            <person name="Thompson L.S."/>
            <person name="Brettin T.S."/>
            <person name="Henrissat B."/>
            <person name="Wilson D.B."/>
            <person name="McBride M.J."/>
        </authorList>
    </citation>
    <scope>NUCLEOTIDE SEQUENCE [LARGE SCALE GENOMIC DNA]</scope>
    <source>
        <strain evidence="7">ATCC 33406 / DSM 1761 / CIP 103989 / NBRC 15051 / NCIMB 9469 / D465</strain>
    </source>
</reference>
<dbReference type="SUPFAM" id="SSF103088">
    <property type="entry name" value="OmpA-like"/>
    <property type="match status" value="1"/>
</dbReference>
<dbReference type="InterPro" id="IPR036737">
    <property type="entry name" value="OmpA-like_sf"/>
</dbReference>
<dbReference type="PANTHER" id="PTHR30329:SF21">
    <property type="entry name" value="LIPOPROTEIN YIAD-RELATED"/>
    <property type="match status" value="1"/>
</dbReference>
<dbReference type="RefSeq" id="WP_011583998.1">
    <property type="nucleotide sequence ID" value="NC_008255.1"/>
</dbReference>
<dbReference type="InterPro" id="IPR011990">
    <property type="entry name" value="TPR-like_helical_dom_sf"/>
</dbReference>
<dbReference type="PRINTS" id="PR01021">
    <property type="entry name" value="OMPADOMAIN"/>
</dbReference>
<dbReference type="EMBL" id="CP000383">
    <property type="protein sequence ID" value="ABG57882.1"/>
    <property type="molecule type" value="Genomic_DNA"/>
</dbReference>
<dbReference type="InterPro" id="IPR006665">
    <property type="entry name" value="OmpA-like"/>
</dbReference>
<dbReference type="PROSITE" id="PS51123">
    <property type="entry name" value="OMPA_2"/>
    <property type="match status" value="1"/>
</dbReference>
<dbReference type="SUPFAM" id="SSF82171">
    <property type="entry name" value="DPP6 N-terminal domain-like"/>
    <property type="match status" value="1"/>
</dbReference>
<proteinExistence type="predicted"/>
<evidence type="ECO:0000256" key="3">
    <source>
        <dbReference type="ARBA" id="ARBA00023237"/>
    </source>
</evidence>
<sequence>MRVHIFILIALYFSLNTETYAQSKRDKDLMIADYMYTHLAFATAIDHYEKVVEHNNDAAIMVKLADCYRMIDEFEKAVACYSIAIKSNSFPNAAYPHYAETLMTLGRYEEAKQLLITYQNNNPANRSITNEIRSCDYADSLLKLPPTGAIYFESFNTDGFEFGPALRKNDLVFTTDSVYSTESSKKDKWTGHSFYQIRYTELNAEGRASEAVKNLGTKVNSKYHDGPCTFCHDGDTMFFTRTNMGISMINNGPKSDPNKLVHLQIMVASKQDPDTKEYKKIKPFVHNKSTYSTIHPTLSYGGQMLVFASDMPGGEGGIDLYMTTLDARGKWTKPVNLGKGINTEGDEVFPSFDGDSILYFSSNGWVGLGGLDIYKSKWDKQKGVFVVLNNMGIPVNSSYDDMSFVESRNGSIAHFASNRPAPKDNDNIYSYVAQSIFLKLIIIDGATKKPLENCYIELISKPDARTLSSDKNGNTVTPLYLQTDYNARINKAGYRPVEIPFSTLDVIGNDTIKKIINMQSDFQISYTTIILDEKTKFPITDPSIVWIEKEGKKKDTIRLATGEQLNVELKPNSMYYMYGLKTNYYSKQRFVSTKGIESGSGTTRIVDTLYMKKLEVGEIYKIDDIYYDYNKATIRQDAKPALDQLMNLLTENPTMKIQLNSHTDCRGSDVYNMKLSQNRARAVVTYLVERGISADRLKFKGYGETLPVTNCACTECTEQQYQDNRRTEFQIIEL</sequence>
<keyword evidence="7" id="KW-1185">Reference proteome</keyword>
<name>A0A6N4SNM5_CYTH3</name>
<accession>A0A6N4SNM5</accession>
<keyword evidence="3" id="KW-0998">Cell outer membrane</keyword>
<comment type="subcellular location">
    <subcellularLocation>
        <location evidence="1">Cell outer membrane</location>
    </subcellularLocation>
</comment>
<dbReference type="InterPro" id="IPR011659">
    <property type="entry name" value="WD40"/>
</dbReference>
<evidence type="ECO:0000256" key="1">
    <source>
        <dbReference type="ARBA" id="ARBA00004442"/>
    </source>
</evidence>
<dbReference type="AlphaFoldDB" id="A0A6N4SNM5"/>
<dbReference type="PANTHER" id="PTHR30329">
    <property type="entry name" value="STATOR ELEMENT OF FLAGELLAR MOTOR COMPLEX"/>
    <property type="match status" value="1"/>
</dbReference>
<evidence type="ECO:0000259" key="5">
    <source>
        <dbReference type="PROSITE" id="PS51123"/>
    </source>
</evidence>
<organism evidence="6 7">
    <name type="scientific">Cytophaga hutchinsonii (strain ATCC 33406 / DSM 1761 / CIP 103989 / NBRC 15051 / NCIMB 9469 / D465)</name>
    <dbReference type="NCBI Taxonomy" id="269798"/>
    <lineage>
        <taxon>Bacteria</taxon>
        <taxon>Pseudomonadati</taxon>
        <taxon>Bacteroidota</taxon>
        <taxon>Cytophagia</taxon>
        <taxon>Cytophagales</taxon>
        <taxon>Cytophagaceae</taxon>
        <taxon>Cytophaga</taxon>
    </lineage>
</organism>
<evidence type="ECO:0000256" key="4">
    <source>
        <dbReference type="PROSITE-ProRule" id="PRU00473"/>
    </source>
</evidence>
<dbReference type="CDD" id="cd07185">
    <property type="entry name" value="OmpA_C-like"/>
    <property type="match status" value="1"/>
</dbReference>
<dbReference type="SUPFAM" id="SSF48452">
    <property type="entry name" value="TPR-like"/>
    <property type="match status" value="1"/>
</dbReference>
<dbReference type="Gene3D" id="1.25.40.10">
    <property type="entry name" value="Tetratricopeptide repeat domain"/>
    <property type="match status" value="1"/>
</dbReference>
<dbReference type="Pfam" id="PF07676">
    <property type="entry name" value="PD40"/>
    <property type="match status" value="1"/>
</dbReference>
<dbReference type="GO" id="GO:0009279">
    <property type="term" value="C:cell outer membrane"/>
    <property type="evidence" value="ECO:0007669"/>
    <property type="project" value="UniProtKB-SubCell"/>
</dbReference>
<dbReference type="Gene3D" id="3.30.1330.60">
    <property type="entry name" value="OmpA-like domain"/>
    <property type="match status" value="1"/>
</dbReference>
<evidence type="ECO:0000313" key="7">
    <source>
        <dbReference type="Proteomes" id="UP000001822"/>
    </source>
</evidence>
<dbReference type="Pfam" id="PF00691">
    <property type="entry name" value="OmpA"/>
    <property type="match status" value="1"/>
</dbReference>
<dbReference type="Proteomes" id="UP000001822">
    <property type="component" value="Chromosome"/>
</dbReference>
<evidence type="ECO:0000256" key="2">
    <source>
        <dbReference type="ARBA" id="ARBA00023136"/>
    </source>
</evidence>
<feature type="domain" description="OmpA-like" evidence="5">
    <location>
        <begin position="610"/>
        <end position="734"/>
    </location>
</feature>
<keyword evidence="2 4" id="KW-0472">Membrane</keyword>
<dbReference type="InterPro" id="IPR050330">
    <property type="entry name" value="Bact_OuterMem_StrucFunc"/>
</dbReference>
<dbReference type="KEGG" id="chu:CHU_0595"/>